<proteinExistence type="predicted"/>
<dbReference type="KEGG" id="halz:E5139_13250"/>
<dbReference type="AlphaFoldDB" id="A0A4D6KLW5"/>
<sequence length="108" mass="11995">MTEHGSLPTDASDDKPDHVLRLLASETRRATLRELRSEPSRSLDALADAVADSGDVSVESTERLSRRLHHCHLPRLETAGVCRYDPDKSRVDYVGDETVEAVLSLLEE</sequence>
<reference evidence="2 3" key="2">
    <citation type="submission" date="2019-04" db="EMBL/GenBank/DDBJ databases">
        <authorList>
            <person name="Yang S."/>
            <person name="Wei W."/>
        </authorList>
    </citation>
    <scope>NUCLEOTIDE SEQUENCE [LARGE SCALE GENOMIC DNA]</scope>
    <source>
        <strain evidence="3">ZP60</strain>
    </source>
</reference>
<dbReference type="Gene3D" id="1.10.10.10">
    <property type="entry name" value="Winged helix-like DNA-binding domain superfamily/Winged helix DNA-binding domain"/>
    <property type="match status" value="1"/>
</dbReference>
<protein>
    <recommendedName>
        <fullName evidence="1">DUF7344 domain-containing protein</fullName>
    </recommendedName>
</protein>
<evidence type="ECO:0000313" key="2">
    <source>
        <dbReference type="EMBL" id="QCD66563.1"/>
    </source>
</evidence>
<dbReference type="InterPro" id="IPR036388">
    <property type="entry name" value="WH-like_DNA-bd_sf"/>
</dbReference>
<dbReference type="Proteomes" id="UP000297053">
    <property type="component" value="Chromosome"/>
</dbReference>
<dbReference type="InterPro" id="IPR055768">
    <property type="entry name" value="DUF7344"/>
</dbReference>
<organism evidence="2 3">
    <name type="scientific">Halomicrobium mukohataei</name>
    <dbReference type="NCBI Taxonomy" id="57705"/>
    <lineage>
        <taxon>Archaea</taxon>
        <taxon>Methanobacteriati</taxon>
        <taxon>Methanobacteriota</taxon>
        <taxon>Stenosarchaea group</taxon>
        <taxon>Halobacteria</taxon>
        <taxon>Halobacteriales</taxon>
        <taxon>Haloarculaceae</taxon>
        <taxon>Halomicrobium</taxon>
    </lineage>
</organism>
<dbReference type="RefSeq" id="WP_015762979.1">
    <property type="nucleotide sequence ID" value="NZ_CP039375.1"/>
</dbReference>
<dbReference type="EMBL" id="CP039375">
    <property type="protein sequence ID" value="QCD66563.1"/>
    <property type="molecule type" value="Genomic_DNA"/>
</dbReference>
<dbReference type="GeneID" id="42179924"/>
<dbReference type="Pfam" id="PF24035">
    <property type="entry name" value="DUF7344"/>
    <property type="match status" value="1"/>
</dbReference>
<name>A0A4D6KLW5_9EURY</name>
<accession>A0A4D6KLW5</accession>
<gene>
    <name evidence="2" type="ORF">E5139_13250</name>
</gene>
<evidence type="ECO:0000313" key="3">
    <source>
        <dbReference type="Proteomes" id="UP000297053"/>
    </source>
</evidence>
<evidence type="ECO:0000259" key="1">
    <source>
        <dbReference type="Pfam" id="PF24035"/>
    </source>
</evidence>
<reference evidence="2 3" key="1">
    <citation type="submission" date="2019-04" db="EMBL/GenBank/DDBJ databases">
        <title>Complete genome sequence of Arthrobacter sp. ZXY-2 associated with effective atrazine degradation and salt adaptation.</title>
        <authorList>
            <person name="Zhao X."/>
        </authorList>
    </citation>
    <scope>NUCLEOTIDE SEQUENCE [LARGE SCALE GENOMIC DNA]</scope>
    <source>
        <strain evidence="3">ZP60</strain>
    </source>
</reference>
<feature type="domain" description="DUF7344" evidence="1">
    <location>
        <begin position="21"/>
        <end position="91"/>
    </location>
</feature>